<accession>A0A0H2QZQ8</accession>
<feature type="region of interest" description="Disordered" evidence="1">
    <location>
        <begin position="341"/>
        <end position="381"/>
    </location>
</feature>
<proteinExistence type="predicted"/>
<dbReference type="Proteomes" id="UP000053477">
    <property type="component" value="Unassembled WGS sequence"/>
</dbReference>
<feature type="region of interest" description="Disordered" evidence="1">
    <location>
        <begin position="1"/>
        <end position="189"/>
    </location>
</feature>
<feature type="compositionally biased region" description="Low complexity" evidence="1">
    <location>
        <begin position="241"/>
        <end position="271"/>
    </location>
</feature>
<sequence length="381" mass="40277">MPTRAGTNYRGSPTPQGSPTTNSQPATPGAVSQTSAGMEGESSSSLSDLPSSRNARSDGEDAPALQAGDGNALGLVLGDTSVSNSSHSSVPSHAGTVVHDTSVEISTADGDHAPLLDTENGASDEHSSSPPTPAQSNSDVSRDENSSTSSSEDSTPLGTPPARRLSFSFTDEDDDIGEIPPHWADRLPDVSASSFENDVLEQLSPQTRQILLGLSPDTRDRVLRRIQRVDDEAAAFANEQSSSDTPPSSMPSPRLRSAAVSHGGSSSSSASTDAVPRIPAALKQKGVDPRERGQASSSRRRLDDTPPPSTEDDERASAQIEADARLARRLQEQLDQELAVQEEARKRERRLRDMQAELASRLTASDKTSAGSANQEHRSRL</sequence>
<dbReference type="EMBL" id="KQ086527">
    <property type="protein sequence ID" value="KLO04477.1"/>
    <property type="molecule type" value="Genomic_DNA"/>
</dbReference>
<protein>
    <submittedName>
        <fullName evidence="2">Uncharacterized protein</fullName>
    </submittedName>
</protein>
<feature type="compositionally biased region" description="Polar residues" evidence="1">
    <location>
        <begin position="1"/>
        <end position="36"/>
    </location>
</feature>
<dbReference type="InParanoid" id="A0A0H2QZQ8"/>
<evidence type="ECO:0000313" key="2">
    <source>
        <dbReference type="EMBL" id="KLO04477.1"/>
    </source>
</evidence>
<organism evidence="2 3">
    <name type="scientific">Schizopora paradoxa</name>
    <dbReference type="NCBI Taxonomy" id="27342"/>
    <lineage>
        <taxon>Eukaryota</taxon>
        <taxon>Fungi</taxon>
        <taxon>Dikarya</taxon>
        <taxon>Basidiomycota</taxon>
        <taxon>Agaricomycotina</taxon>
        <taxon>Agaricomycetes</taxon>
        <taxon>Hymenochaetales</taxon>
        <taxon>Schizoporaceae</taxon>
        <taxon>Schizopora</taxon>
    </lineage>
</organism>
<keyword evidence="3" id="KW-1185">Reference proteome</keyword>
<dbReference type="AlphaFoldDB" id="A0A0H2QZQ8"/>
<dbReference type="OrthoDB" id="10684525at2759"/>
<evidence type="ECO:0000313" key="3">
    <source>
        <dbReference type="Proteomes" id="UP000053477"/>
    </source>
</evidence>
<reference evidence="2 3" key="1">
    <citation type="submission" date="2015-04" db="EMBL/GenBank/DDBJ databases">
        <title>Complete genome sequence of Schizopora paradoxa KUC8140, a cosmopolitan wood degrader in East Asia.</title>
        <authorList>
            <consortium name="DOE Joint Genome Institute"/>
            <person name="Min B."/>
            <person name="Park H."/>
            <person name="Jang Y."/>
            <person name="Kim J.-J."/>
            <person name="Kim K.H."/>
            <person name="Pangilinan J."/>
            <person name="Lipzen A."/>
            <person name="Riley R."/>
            <person name="Grigoriev I.V."/>
            <person name="Spatafora J.W."/>
            <person name="Choi I.-G."/>
        </authorList>
    </citation>
    <scope>NUCLEOTIDE SEQUENCE [LARGE SCALE GENOMIC DNA]</scope>
    <source>
        <strain evidence="2 3">KUC8140</strain>
    </source>
</reference>
<feature type="compositionally biased region" description="Polar residues" evidence="1">
    <location>
        <begin position="362"/>
        <end position="374"/>
    </location>
</feature>
<evidence type="ECO:0000256" key="1">
    <source>
        <dbReference type="SAM" id="MobiDB-lite"/>
    </source>
</evidence>
<feature type="compositionally biased region" description="Low complexity" evidence="1">
    <location>
        <begin position="81"/>
        <end position="93"/>
    </location>
</feature>
<gene>
    <name evidence="2" type="ORF">SCHPADRAFT_896999</name>
</gene>
<feature type="compositionally biased region" description="Low complexity" evidence="1">
    <location>
        <begin position="146"/>
        <end position="155"/>
    </location>
</feature>
<feature type="compositionally biased region" description="Basic and acidic residues" evidence="1">
    <location>
        <begin position="342"/>
        <end position="355"/>
    </location>
</feature>
<feature type="region of interest" description="Disordered" evidence="1">
    <location>
        <begin position="234"/>
        <end position="322"/>
    </location>
</feature>
<name>A0A0H2QZQ8_9AGAM</name>
<feature type="compositionally biased region" description="Low complexity" evidence="1">
    <location>
        <begin position="42"/>
        <end position="52"/>
    </location>
</feature>